<keyword evidence="1" id="KW-0815">Transposition</keyword>
<dbReference type="RefSeq" id="XP_021856916.2">
    <property type="nucleotide sequence ID" value="XM_022001224.2"/>
</dbReference>
<keyword evidence="5" id="KW-0238">DNA-binding</keyword>
<feature type="domain" description="SWIM-type" evidence="8">
    <location>
        <begin position="254"/>
        <end position="286"/>
    </location>
</feature>
<keyword evidence="4" id="KW-0862">Zinc</keyword>
<dbReference type="SMART" id="SM00575">
    <property type="entry name" value="ZnF_PMZ"/>
    <property type="match status" value="1"/>
</dbReference>
<dbReference type="PROSITE" id="PS50966">
    <property type="entry name" value="ZF_SWIM"/>
    <property type="match status" value="1"/>
</dbReference>
<dbReference type="AlphaFoldDB" id="A0A9R0K398"/>
<dbReference type="InterPro" id="IPR007527">
    <property type="entry name" value="Znf_SWIM"/>
</dbReference>
<evidence type="ECO:0000259" key="8">
    <source>
        <dbReference type="PROSITE" id="PS50966"/>
    </source>
</evidence>
<reference evidence="9" key="1">
    <citation type="journal article" date="2021" name="Nat. Commun.">
        <title>Genomic analyses provide insights into spinach domestication and the genetic basis of agronomic traits.</title>
        <authorList>
            <person name="Cai X."/>
            <person name="Sun X."/>
            <person name="Xu C."/>
            <person name="Sun H."/>
            <person name="Wang X."/>
            <person name="Ge C."/>
            <person name="Zhang Z."/>
            <person name="Wang Q."/>
            <person name="Fei Z."/>
            <person name="Jiao C."/>
            <person name="Wang Q."/>
        </authorList>
    </citation>
    <scope>NUCLEOTIDE SEQUENCE [LARGE SCALE GENOMIC DNA]</scope>
    <source>
        <strain evidence="9">cv. Varoflay</strain>
    </source>
</reference>
<dbReference type="InterPro" id="IPR001207">
    <property type="entry name" value="Transposase_mutator"/>
</dbReference>
<proteinExistence type="predicted"/>
<dbReference type="GeneID" id="110796196"/>
<dbReference type="Pfam" id="PF10551">
    <property type="entry name" value="MULE"/>
    <property type="match status" value="1"/>
</dbReference>
<organism evidence="9 10">
    <name type="scientific">Spinacia oleracea</name>
    <name type="common">Spinach</name>
    <dbReference type="NCBI Taxonomy" id="3562"/>
    <lineage>
        <taxon>Eukaryota</taxon>
        <taxon>Viridiplantae</taxon>
        <taxon>Streptophyta</taxon>
        <taxon>Embryophyta</taxon>
        <taxon>Tracheophyta</taxon>
        <taxon>Spermatophyta</taxon>
        <taxon>Magnoliopsida</taxon>
        <taxon>eudicotyledons</taxon>
        <taxon>Gunneridae</taxon>
        <taxon>Pentapetalae</taxon>
        <taxon>Caryophyllales</taxon>
        <taxon>Chenopodiaceae</taxon>
        <taxon>Chenopodioideae</taxon>
        <taxon>Anserineae</taxon>
        <taxon>Spinacia</taxon>
    </lineage>
</organism>
<evidence type="ECO:0000313" key="11">
    <source>
        <dbReference type="RefSeq" id="XP_056682992.1"/>
    </source>
</evidence>
<evidence type="ECO:0000256" key="7">
    <source>
        <dbReference type="PROSITE-ProRule" id="PRU00325"/>
    </source>
</evidence>
<dbReference type="InterPro" id="IPR018289">
    <property type="entry name" value="MULE_transposase_dom"/>
</dbReference>
<dbReference type="KEGG" id="soe:110796196"/>
<dbReference type="GO" id="GO:0004803">
    <property type="term" value="F:transposase activity"/>
    <property type="evidence" value="ECO:0007669"/>
    <property type="project" value="InterPro"/>
</dbReference>
<sequence>MFKRLFFCLDGVKKGWLEGCKRVIFLDACFLKTFLGGQLMAVEGENNYSWEWFVTELQGYLGLGEGDKMAILSDEHQGILNVVDEVLPKAEHRHCARHIFALWHKNFRGDEFKLLFWKASKTYNEADYNEALDEMEAVNPDAVIAFKIYNPKVFCRAFMDITTKVDVIVNNLAETFNGYIINARVKHLIYMLEDIRLALMQRLVIKRKDMEKSKAIVCPRIQVKMEKEKLLAANCTPCPSSEALFQVNQFMDSYIVDVQGRTCTCSKWDMTGIPCCHVVACIFFTNREAEEYVDDCHKRDVYLQAYAGSIPLCAGENIGLGLSFH</sequence>
<dbReference type="GO" id="GO:0008270">
    <property type="term" value="F:zinc ion binding"/>
    <property type="evidence" value="ECO:0007669"/>
    <property type="project" value="UniProtKB-KW"/>
</dbReference>
<keyword evidence="3 7" id="KW-0863">Zinc-finger</keyword>
<dbReference type="InterPro" id="IPR006564">
    <property type="entry name" value="Znf_PMZ"/>
</dbReference>
<accession>A0A9R0K398</accession>
<evidence type="ECO:0000256" key="1">
    <source>
        <dbReference type="ARBA" id="ARBA00022578"/>
    </source>
</evidence>
<protein>
    <submittedName>
        <fullName evidence="10 11">Uncharacterized protein isoform X1</fullName>
    </submittedName>
</protein>
<evidence type="ECO:0000256" key="3">
    <source>
        <dbReference type="ARBA" id="ARBA00022771"/>
    </source>
</evidence>
<evidence type="ECO:0000313" key="10">
    <source>
        <dbReference type="RefSeq" id="XP_021856916.2"/>
    </source>
</evidence>
<evidence type="ECO:0000256" key="5">
    <source>
        <dbReference type="ARBA" id="ARBA00023125"/>
    </source>
</evidence>
<evidence type="ECO:0000256" key="6">
    <source>
        <dbReference type="ARBA" id="ARBA00023172"/>
    </source>
</evidence>
<dbReference type="RefSeq" id="XP_056682992.1">
    <property type="nucleotide sequence ID" value="XM_056827014.1"/>
</dbReference>
<dbReference type="PANTHER" id="PTHR31973:SF197">
    <property type="entry name" value="SWIM-TYPE DOMAIN-CONTAINING PROTEIN"/>
    <property type="match status" value="1"/>
</dbReference>
<dbReference type="GO" id="GO:0006313">
    <property type="term" value="P:DNA transposition"/>
    <property type="evidence" value="ECO:0007669"/>
    <property type="project" value="InterPro"/>
</dbReference>
<evidence type="ECO:0000256" key="2">
    <source>
        <dbReference type="ARBA" id="ARBA00022723"/>
    </source>
</evidence>
<keyword evidence="6" id="KW-0233">DNA recombination</keyword>
<dbReference type="PROSITE" id="PS01007">
    <property type="entry name" value="TRANSPOSASE_MUTATOR"/>
    <property type="match status" value="1"/>
</dbReference>
<dbReference type="GO" id="GO:0003677">
    <property type="term" value="F:DNA binding"/>
    <property type="evidence" value="ECO:0007669"/>
    <property type="project" value="UniProtKB-KW"/>
</dbReference>
<dbReference type="Pfam" id="PF04434">
    <property type="entry name" value="SWIM"/>
    <property type="match status" value="1"/>
</dbReference>
<name>A0A9R0K398_SPIOL</name>
<reference evidence="10 11" key="2">
    <citation type="submission" date="2025-05" db="UniProtKB">
        <authorList>
            <consortium name="RefSeq"/>
        </authorList>
    </citation>
    <scope>IDENTIFICATION</scope>
    <source>
        <tissue evidence="10 11">Leaf</tissue>
    </source>
</reference>
<evidence type="ECO:0000313" key="9">
    <source>
        <dbReference type="Proteomes" id="UP000813463"/>
    </source>
</evidence>
<keyword evidence="9" id="KW-1185">Reference proteome</keyword>
<keyword evidence="2" id="KW-0479">Metal-binding</keyword>
<dbReference type="PANTHER" id="PTHR31973">
    <property type="entry name" value="POLYPROTEIN, PUTATIVE-RELATED"/>
    <property type="match status" value="1"/>
</dbReference>
<dbReference type="Proteomes" id="UP000813463">
    <property type="component" value="Chromosome 4"/>
</dbReference>
<evidence type="ECO:0000256" key="4">
    <source>
        <dbReference type="ARBA" id="ARBA00022833"/>
    </source>
</evidence>
<gene>
    <name evidence="10 11" type="primary">LOC110796196</name>
</gene>